<protein>
    <submittedName>
        <fullName evidence="2">Uncharacterized protein</fullName>
    </submittedName>
</protein>
<feature type="transmembrane region" description="Helical" evidence="1">
    <location>
        <begin position="199"/>
        <end position="217"/>
    </location>
</feature>
<reference evidence="2 3" key="1">
    <citation type="submission" date="2016-02" db="EMBL/GenBank/DDBJ databases">
        <title>Genome analysis of coral dinoflagellate symbionts highlights evolutionary adaptations to a symbiotic lifestyle.</title>
        <authorList>
            <person name="Aranda M."/>
            <person name="Li Y."/>
            <person name="Liew Y.J."/>
            <person name="Baumgarten S."/>
            <person name="Simakov O."/>
            <person name="Wilson M."/>
            <person name="Piel J."/>
            <person name="Ashoor H."/>
            <person name="Bougouffa S."/>
            <person name="Bajic V.B."/>
            <person name="Ryu T."/>
            <person name="Ravasi T."/>
            <person name="Bayer T."/>
            <person name="Micklem G."/>
            <person name="Kim H."/>
            <person name="Bhak J."/>
            <person name="Lajeunesse T.C."/>
            <person name="Voolstra C.R."/>
        </authorList>
    </citation>
    <scope>NUCLEOTIDE SEQUENCE [LARGE SCALE GENOMIC DNA]</scope>
    <source>
        <strain evidence="2 3">CCMP2467</strain>
    </source>
</reference>
<sequence length="230" mass="25124">MHVCVGHFGFHLIDRLDRLRDISFGPKQGQVFDEACMAERSIDDVKGLVGLSKTRDIDEDDDEDVFGHNREATKSKQQTFVSGVWPQLAVGSSQGGTCVRPFDVVRWLLEAGADENLTNNEAGADKNLTNNVIGGWRLEALRDAPVCEAGADKNLTHNLLEALKLCMWQFDRAGGWLSQANAKLQVMAKSPGSRHMCTMVLFALGLLLLLYVLGAAGRRNSAIFLAPGSP</sequence>
<accession>A0A1Q9CMD2</accession>
<keyword evidence="1" id="KW-0472">Membrane</keyword>
<keyword evidence="1" id="KW-0812">Transmembrane</keyword>
<evidence type="ECO:0000313" key="2">
    <source>
        <dbReference type="EMBL" id="OLP84084.1"/>
    </source>
</evidence>
<name>A0A1Q9CMD2_SYMMI</name>
<evidence type="ECO:0000313" key="3">
    <source>
        <dbReference type="Proteomes" id="UP000186817"/>
    </source>
</evidence>
<organism evidence="2 3">
    <name type="scientific">Symbiodinium microadriaticum</name>
    <name type="common">Dinoflagellate</name>
    <name type="synonym">Zooxanthella microadriatica</name>
    <dbReference type="NCBI Taxonomy" id="2951"/>
    <lineage>
        <taxon>Eukaryota</taxon>
        <taxon>Sar</taxon>
        <taxon>Alveolata</taxon>
        <taxon>Dinophyceae</taxon>
        <taxon>Suessiales</taxon>
        <taxon>Symbiodiniaceae</taxon>
        <taxon>Symbiodinium</taxon>
    </lineage>
</organism>
<proteinExistence type="predicted"/>
<dbReference type="EMBL" id="LSRX01001070">
    <property type="protein sequence ID" value="OLP84084.1"/>
    <property type="molecule type" value="Genomic_DNA"/>
</dbReference>
<keyword evidence="3" id="KW-1185">Reference proteome</keyword>
<dbReference type="AlphaFoldDB" id="A0A1Q9CMD2"/>
<dbReference type="OrthoDB" id="441055at2759"/>
<keyword evidence="1" id="KW-1133">Transmembrane helix</keyword>
<comment type="caution">
    <text evidence="2">The sequence shown here is derived from an EMBL/GenBank/DDBJ whole genome shotgun (WGS) entry which is preliminary data.</text>
</comment>
<evidence type="ECO:0000256" key="1">
    <source>
        <dbReference type="SAM" id="Phobius"/>
    </source>
</evidence>
<dbReference type="Proteomes" id="UP000186817">
    <property type="component" value="Unassembled WGS sequence"/>
</dbReference>
<gene>
    <name evidence="2" type="ORF">AK812_SmicGene35083</name>
</gene>